<evidence type="ECO:0000256" key="10">
    <source>
        <dbReference type="ARBA" id="ARBA00023143"/>
    </source>
</evidence>
<name>A0A4Y6Q2T7_PERCE</name>
<keyword evidence="9 12" id="KW-0472">Membrane</keyword>
<keyword evidence="14" id="KW-0282">Flagellum</keyword>
<dbReference type="EMBL" id="CP041186">
    <property type="protein sequence ID" value="QDG54873.1"/>
    <property type="molecule type" value="Genomic_DNA"/>
</dbReference>
<evidence type="ECO:0000256" key="11">
    <source>
        <dbReference type="ARBA" id="ARBA00023225"/>
    </source>
</evidence>
<comment type="similarity">
    <text evidence="1 12">Belongs to the FliP/MopC/SpaP family.</text>
</comment>
<sequence>MSAVVIAVCLLLVPVAASAQGAPANAAAATGAQTIDTNAVDTGNASIGVRIDLGESDGRLVPVLKIIFLLLGLTLLPALLVSVTSFTRIVVVLGFLKQALGTQALPPSQVLIGLSLFLCLFTMSPVISDINEQAIEPYRAGQLTDQQAIDAGVQPLRRFMSRHTRPKDLRLFVSMTQSQRPKSFDEVSTLVLVPAFMLSELRTAFIMGALLYIPFIVIDVVVASVLMAMGMMMVPPVMVSLPIKLLLFVLADGWNLVIGSLARSIVGG</sequence>
<keyword evidence="5 12" id="KW-0812">Transmembrane</keyword>
<keyword evidence="15" id="KW-1185">Reference proteome</keyword>
<keyword evidence="11 12" id="KW-1006">Bacterial flagellum protein export</keyword>
<dbReference type="GO" id="GO:0009425">
    <property type="term" value="C:bacterial-type flagellum basal body"/>
    <property type="evidence" value="ECO:0007669"/>
    <property type="project" value="UniProtKB-SubCell"/>
</dbReference>
<organism evidence="14 15">
    <name type="scientific">Persicimonas caeni</name>
    <dbReference type="NCBI Taxonomy" id="2292766"/>
    <lineage>
        <taxon>Bacteria</taxon>
        <taxon>Deltaproteobacteria</taxon>
        <taxon>Bradymonadales</taxon>
        <taxon>Bradymonadaceae</taxon>
        <taxon>Persicimonas</taxon>
    </lineage>
</organism>
<evidence type="ECO:0000256" key="5">
    <source>
        <dbReference type="ARBA" id="ARBA00022692"/>
    </source>
</evidence>
<evidence type="ECO:0000256" key="2">
    <source>
        <dbReference type="ARBA" id="ARBA00021714"/>
    </source>
</evidence>
<dbReference type="AlphaFoldDB" id="A0A4Y6Q2T7"/>
<dbReference type="Proteomes" id="UP000315995">
    <property type="component" value="Chromosome"/>
</dbReference>
<keyword evidence="8 12" id="KW-1133">Transmembrane helix</keyword>
<keyword evidence="13" id="KW-0732">Signal</keyword>
<dbReference type="NCBIfam" id="TIGR01103">
    <property type="entry name" value="fliP"/>
    <property type="match status" value="1"/>
</dbReference>
<feature type="transmembrane region" description="Helical" evidence="12">
    <location>
        <begin position="245"/>
        <end position="266"/>
    </location>
</feature>
<accession>A0A4Y6Q2T7</accession>
<feature type="transmembrane region" description="Helical" evidence="12">
    <location>
        <begin position="204"/>
        <end position="233"/>
    </location>
</feature>
<dbReference type="GO" id="GO:0009306">
    <property type="term" value="P:protein secretion"/>
    <property type="evidence" value="ECO:0007669"/>
    <property type="project" value="UniProtKB-UniRule"/>
</dbReference>
<protein>
    <recommendedName>
        <fullName evidence="2 12">Flagellar biosynthetic protein FliP</fullName>
    </recommendedName>
</protein>
<comment type="function">
    <text evidence="12">Plays a role in the flagellum-specific transport system.</text>
</comment>
<evidence type="ECO:0000256" key="13">
    <source>
        <dbReference type="SAM" id="SignalP"/>
    </source>
</evidence>
<gene>
    <name evidence="12 14" type="primary">fliP</name>
    <name evidence="14" type="ORF">FIV42_11595</name>
</gene>
<comment type="subcellular location">
    <subcellularLocation>
        <location evidence="12">Cell membrane</location>
        <topology evidence="12">Multi-pass membrane protein</topology>
    </subcellularLocation>
    <subcellularLocation>
        <location evidence="12">Bacterial flagellum basal body</location>
    </subcellularLocation>
</comment>
<feature type="chain" id="PRO_5030106915" description="Flagellar biosynthetic protein FliP" evidence="13">
    <location>
        <begin position="20"/>
        <end position="268"/>
    </location>
</feature>
<keyword evidence="4 12" id="KW-1003">Cell membrane</keyword>
<reference evidence="14 15" key="1">
    <citation type="submission" date="2019-06" db="EMBL/GenBank/DDBJ databases">
        <title>Persicimonas caeni gen. nov., sp. nov., a predatory bacterium isolated from solar saltern.</title>
        <authorList>
            <person name="Wang S."/>
        </authorList>
    </citation>
    <scope>NUCLEOTIDE SEQUENCE [LARGE SCALE GENOMIC DNA]</scope>
    <source>
        <strain evidence="14 15">YN101</strain>
    </source>
</reference>
<evidence type="ECO:0000256" key="6">
    <source>
        <dbReference type="ARBA" id="ARBA00022795"/>
    </source>
</evidence>
<dbReference type="PANTHER" id="PTHR30587">
    <property type="entry name" value="FLAGELLAR BIOSYNTHETIC PROTEIN FLIP"/>
    <property type="match status" value="1"/>
</dbReference>
<dbReference type="PROSITE" id="PS01061">
    <property type="entry name" value="FLIP_2"/>
    <property type="match status" value="1"/>
</dbReference>
<dbReference type="PANTHER" id="PTHR30587:SF0">
    <property type="entry name" value="FLAGELLAR BIOSYNTHETIC PROTEIN FLIP"/>
    <property type="match status" value="1"/>
</dbReference>
<accession>A0A5B8YDY2</accession>
<keyword evidence="14" id="KW-0969">Cilium</keyword>
<dbReference type="PRINTS" id="PR00951">
    <property type="entry name" value="FLGBIOSNFLIP"/>
</dbReference>
<dbReference type="Pfam" id="PF00813">
    <property type="entry name" value="FliP"/>
    <property type="match status" value="1"/>
</dbReference>
<evidence type="ECO:0000256" key="7">
    <source>
        <dbReference type="ARBA" id="ARBA00022927"/>
    </source>
</evidence>
<keyword evidence="14" id="KW-0966">Cell projection</keyword>
<feature type="signal peptide" evidence="13">
    <location>
        <begin position="1"/>
        <end position="19"/>
    </location>
</feature>
<dbReference type="GO" id="GO:0044781">
    <property type="term" value="P:bacterial-type flagellum organization"/>
    <property type="evidence" value="ECO:0007669"/>
    <property type="project" value="UniProtKB-UniRule"/>
</dbReference>
<evidence type="ECO:0000313" key="14">
    <source>
        <dbReference type="EMBL" id="QDG54873.1"/>
    </source>
</evidence>
<dbReference type="OrthoDB" id="9805111at2"/>
<keyword evidence="6 12" id="KW-1005">Bacterial flagellum biogenesis</keyword>
<evidence type="ECO:0000256" key="12">
    <source>
        <dbReference type="RuleBase" id="RU362069"/>
    </source>
</evidence>
<evidence type="ECO:0000256" key="8">
    <source>
        <dbReference type="ARBA" id="ARBA00022989"/>
    </source>
</evidence>
<evidence type="ECO:0000313" key="15">
    <source>
        <dbReference type="Proteomes" id="UP000315995"/>
    </source>
</evidence>
<dbReference type="NCBIfam" id="NF009438">
    <property type="entry name" value="PRK12797.1"/>
    <property type="match status" value="1"/>
</dbReference>
<evidence type="ECO:0000256" key="9">
    <source>
        <dbReference type="ARBA" id="ARBA00023136"/>
    </source>
</evidence>
<dbReference type="PRINTS" id="PR01302">
    <property type="entry name" value="TYPE3IMPPROT"/>
</dbReference>
<dbReference type="GO" id="GO:0005886">
    <property type="term" value="C:plasma membrane"/>
    <property type="evidence" value="ECO:0007669"/>
    <property type="project" value="UniProtKB-SubCell"/>
</dbReference>
<evidence type="ECO:0000256" key="1">
    <source>
        <dbReference type="ARBA" id="ARBA00006257"/>
    </source>
</evidence>
<dbReference type="InterPro" id="IPR005838">
    <property type="entry name" value="T3SS_IM_P"/>
</dbReference>
<feature type="transmembrane region" description="Helical" evidence="12">
    <location>
        <begin position="66"/>
        <end position="96"/>
    </location>
</feature>
<feature type="transmembrane region" description="Helical" evidence="12">
    <location>
        <begin position="108"/>
        <end position="127"/>
    </location>
</feature>
<evidence type="ECO:0000256" key="3">
    <source>
        <dbReference type="ARBA" id="ARBA00022448"/>
    </source>
</evidence>
<keyword evidence="10" id="KW-0975">Bacterial flagellum</keyword>
<evidence type="ECO:0000256" key="4">
    <source>
        <dbReference type="ARBA" id="ARBA00022475"/>
    </source>
</evidence>
<keyword evidence="7 12" id="KW-0653">Protein transport</keyword>
<keyword evidence="3 12" id="KW-0813">Transport</keyword>
<dbReference type="InterPro" id="IPR005837">
    <property type="entry name" value="FliP"/>
</dbReference>
<proteinExistence type="inferred from homology"/>